<keyword evidence="2" id="KW-0472">Membrane</keyword>
<keyword evidence="2" id="KW-1133">Transmembrane helix</keyword>
<organism evidence="3">
    <name type="scientific">Caldilineaceae bacterium SB0662_bin_9</name>
    <dbReference type="NCBI Taxonomy" id="2605258"/>
    <lineage>
        <taxon>Bacteria</taxon>
        <taxon>Bacillati</taxon>
        <taxon>Chloroflexota</taxon>
        <taxon>Caldilineae</taxon>
        <taxon>Caldilineales</taxon>
        <taxon>Caldilineaceae</taxon>
    </lineage>
</organism>
<name>A0A6B1DUV9_9CHLR</name>
<evidence type="ECO:0000256" key="2">
    <source>
        <dbReference type="SAM" id="Phobius"/>
    </source>
</evidence>
<evidence type="ECO:0000256" key="1">
    <source>
        <dbReference type="SAM" id="MobiDB-lite"/>
    </source>
</evidence>
<dbReference type="AlphaFoldDB" id="A0A6B1DUV9"/>
<sequence length="86" mass="9660">MQNPAVSPWIKLLLPLLAVVYYFSPIDLLPGLPFDDLFVVLFVFPKLMIHFAPPDAVEAAAYGYTQSPPPEEEDDQTIDVPWRSVS</sequence>
<keyword evidence="2" id="KW-0812">Transmembrane</keyword>
<gene>
    <name evidence="3" type="ORF">F4Y08_14980</name>
</gene>
<feature type="transmembrane region" description="Helical" evidence="2">
    <location>
        <begin position="6"/>
        <end position="24"/>
    </location>
</feature>
<feature type="region of interest" description="Disordered" evidence="1">
    <location>
        <begin position="64"/>
        <end position="86"/>
    </location>
</feature>
<proteinExistence type="predicted"/>
<evidence type="ECO:0000313" key="3">
    <source>
        <dbReference type="EMBL" id="MYD91610.1"/>
    </source>
</evidence>
<comment type="caution">
    <text evidence="3">The sequence shown here is derived from an EMBL/GenBank/DDBJ whole genome shotgun (WGS) entry which is preliminary data.</text>
</comment>
<reference evidence="3" key="1">
    <citation type="submission" date="2019-09" db="EMBL/GenBank/DDBJ databases">
        <title>Characterisation of the sponge microbiome using genome-centric metagenomics.</title>
        <authorList>
            <person name="Engelberts J.P."/>
            <person name="Robbins S.J."/>
            <person name="De Goeij J.M."/>
            <person name="Aranda M."/>
            <person name="Bell S.C."/>
            <person name="Webster N.S."/>
        </authorList>
    </citation>
    <scope>NUCLEOTIDE SEQUENCE</scope>
    <source>
        <strain evidence="3">SB0662_bin_9</strain>
    </source>
</reference>
<evidence type="ECO:0008006" key="4">
    <source>
        <dbReference type="Google" id="ProtNLM"/>
    </source>
</evidence>
<dbReference type="EMBL" id="VXPY01000104">
    <property type="protein sequence ID" value="MYD91610.1"/>
    <property type="molecule type" value="Genomic_DNA"/>
</dbReference>
<protein>
    <recommendedName>
        <fullName evidence="4">DUF1232 domain-containing protein</fullName>
    </recommendedName>
</protein>
<accession>A0A6B1DUV9</accession>